<dbReference type="EMBL" id="HBEC01034599">
    <property type="protein sequence ID" value="CAD8301455.1"/>
    <property type="molecule type" value="Transcribed_RNA"/>
</dbReference>
<dbReference type="AlphaFoldDB" id="A0A7R9VQY0"/>
<organism evidence="2">
    <name type="scientific">Chlamydomonas euryale</name>
    <dbReference type="NCBI Taxonomy" id="1486919"/>
    <lineage>
        <taxon>Eukaryota</taxon>
        <taxon>Viridiplantae</taxon>
        <taxon>Chlorophyta</taxon>
        <taxon>core chlorophytes</taxon>
        <taxon>Chlorophyceae</taxon>
        <taxon>CS clade</taxon>
        <taxon>Chlamydomonadales</taxon>
        <taxon>Chlamydomonadaceae</taxon>
        <taxon>Chlamydomonas</taxon>
    </lineage>
</organism>
<sequence length="127" mass="13030">MQGPGLATPKGALPHGTPGGLHTGSQSMPAALPTSCAKSCTRLSPQQYCPAAPASAHTGTPGRFSCRPHENLAVARCMDARAHSVCGPSFARPATSQPQLKLQKNTLVGLLLVHTAETLCRPPASPS</sequence>
<evidence type="ECO:0000313" key="2">
    <source>
        <dbReference type="EMBL" id="CAD8301455.1"/>
    </source>
</evidence>
<name>A0A7R9VQY0_9CHLO</name>
<evidence type="ECO:0000256" key="1">
    <source>
        <dbReference type="SAM" id="MobiDB-lite"/>
    </source>
</evidence>
<feature type="region of interest" description="Disordered" evidence="1">
    <location>
        <begin position="1"/>
        <end position="32"/>
    </location>
</feature>
<protein>
    <submittedName>
        <fullName evidence="2">Uncharacterized protein</fullName>
    </submittedName>
</protein>
<accession>A0A7R9VQY0</accession>
<reference evidence="2" key="1">
    <citation type="submission" date="2021-01" db="EMBL/GenBank/DDBJ databases">
        <authorList>
            <person name="Corre E."/>
            <person name="Pelletier E."/>
            <person name="Niang G."/>
            <person name="Scheremetjew M."/>
            <person name="Finn R."/>
            <person name="Kale V."/>
            <person name="Holt S."/>
            <person name="Cochrane G."/>
            <person name="Meng A."/>
            <person name="Brown T."/>
            <person name="Cohen L."/>
        </authorList>
    </citation>
    <scope>NUCLEOTIDE SEQUENCE</scope>
    <source>
        <strain evidence="2">CCMP219</strain>
    </source>
</reference>
<proteinExistence type="predicted"/>
<gene>
    <name evidence="2" type="ORF">CEUR00632_LOCUS16065</name>
</gene>